<dbReference type="CDD" id="cd17535">
    <property type="entry name" value="REC_NarL-like"/>
    <property type="match status" value="1"/>
</dbReference>
<gene>
    <name evidence="9" type="ORF">K8V08_05910</name>
</gene>
<dbReference type="InterPro" id="IPR011006">
    <property type="entry name" value="CheY-like_superfamily"/>
</dbReference>
<dbReference type="GO" id="GO:0003677">
    <property type="term" value="F:DNA binding"/>
    <property type="evidence" value="ECO:0007669"/>
    <property type="project" value="UniProtKB-KW"/>
</dbReference>
<dbReference type="SMART" id="SM00448">
    <property type="entry name" value="REC"/>
    <property type="match status" value="1"/>
</dbReference>
<dbReference type="SMART" id="SM00421">
    <property type="entry name" value="HTH_LUXR"/>
    <property type="match status" value="1"/>
</dbReference>
<name>A0A921MDC3_9MICO</name>
<dbReference type="PROSITE" id="PS50110">
    <property type="entry name" value="RESPONSE_REGULATORY"/>
    <property type="match status" value="1"/>
</dbReference>
<dbReference type="Gene3D" id="3.40.50.2300">
    <property type="match status" value="1"/>
</dbReference>
<dbReference type="PRINTS" id="PR00038">
    <property type="entry name" value="HTHLUXR"/>
</dbReference>
<dbReference type="Pfam" id="PF00196">
    <property type="entry name" value="GerE"/>
    <property type="match status" value="1"/>
</dbReference>
<evidence type="ECO:0000313" key="9">
    <source>
        <dbReference type="EMBL" id="HJG79927.1"/>
    </source>
</evidence>
<dbReference type="InterPro" id="IPR058245">
    <property type="entry name" value="NreC/VraR/RcsB-like_REC"/>
</dbReference>
<proteinExistence type="predicted"/>
<dbReference type="AlphaFoldDB" id="A0A921MDC3"/>
<evidence type="ECO:0000256" key="5">
    <source>
        <dbReference type="PROSITE-ProRule" id="PRU00169"/>
    </source>
</evidence>
<dbReference type="PANTHER" id="PTHR43214">
    <property type="entry name" value="TWO-COMPONENT RESPONSE REGULATOR"/>
    <property type="match status" value="1"/>
</dbReference>
<accession>A0A921MDC3</accession>
<evidence type="ECO:0000313" key="10">
    <source>
        <dbReference type="Proteomes" id="UP000784435"/>
    </source>
</evidence>
<dbReference type="CDD" id="cd06170">
    <property type="entry name" value="LuxR_C_like"/>
    <property type="match status" value="1"/>
</dbReference>
<dbReference type="InterPro" id="IPR039420">
    <property type="entry name" value="WalR-like"/>
</dbReference>
<feature type="domain" description="HTH luxR-type" evidence="7">
    <location>
        <begin position="174"/>
        <end position="239"/>
    </location>
</feature>
<protein>
    <submittedName>
        <fullName evidence="9">Response regulator transcription factor</fullName>
    </submittedName>
</protein>
<dbReference type="SUPFAM" id="SSF46894">
    <property type="entry name" value="C-terminal effector domain of the bipartite response regulators"/>
    <property type="match status" value="1"/>
</dbReference>
<keyword evidence="4" id="KW-0804">Transcription</keyword>
<dbReference type="InterPro" id="IPR016032">
    <property type="entry name" value="Sig_transdc_resp-reg_C-effctor"/>
</dbReference>
<evidence type="ECO:0000256" key="1">
    <source>
        <dbReference type="ARBA" id="ARBA00022553"/>
    </source>
</evidence>
<dbReference type="InterPro" id="IPR001789">
    <property type="entry name" value="Sig_transdc_resp-reg_receiver"/>
</dbReference>
<feature type="domain" description="Response regulatory" evidence="8">
    <location>
        <begin position="29"/>
        <end position="147"/>
    </location>
</feature>
<evidence type="ECO:0000256" key="3">
    <source>
        <dbReference type="ARBA" id="ARBA00023125"/>
    </source>
</evidence>
<organism evidence="9 10">
    <name type="scientific">Brevibacterium senegalense</name>
    <dbReference type="NCBI Taxonomy" id="1033736"/>
    <lineage>
        <taxon>Bacteria</taxon>
        <taxon>Bacillati</taxon>
        <taxon>Actinomycetota</taxon>
        <taxon>Actinomycetes</taxon>
        <taxon>Micrococcales</taxon>
        <taxon>Brevibacteriaceae</taxon>
        <taxon>Brevibacterium</taxon>
    </lineage>
</organism>
<feature type="compositionally biased region" description="Basic and acidic residues" evidence="6">
    <location>
        <begin position="1"/>
        <end position="15"/>
    </location>
</feature>
<reference evidence="9" key="1">
    <citation type="journal article" date="2021" name="PeerJ">
        <title>Extensive microbial diversity within the chicken gut microbiome revealed by metagenomics and culture.</title>
        <authorList>
            <person name="Gilroy R."/>
            <person name="Ravi A."/>
            <person name="Getino M."/>
            <person name="Pursley I."/>
            <person name="Horton D.L."/>
            <person name="Alikhan N.F."/>
            <person name="Baker D."/>
            <person name="Gharbi K."/>
            <person name="Hall N."/>
            <person name="Watson M."/>
            <person name="Adriaenssens E.M."/>
            <person name="Foster-Nyarko E."/>
            <person name="Jarju S."/>
            <person name="Secka A."/>
            <person name="Antonio M."/>
            <person name="Oren A."/>
            <person name="Chaudhuri R.R."/>
            <person name="La Ragione R."/>
            <person name="Hildebrand F."/>
            <person name="Pallen M.J."/>
        </authorList>
    </citation>
    <scope>NUCLEOTIDE SEQUENCE</scope>
    <source>
        <strain evidence="9">ChiGjej5B5-7349</strain>
    </source>
</reference>
<evidence type="ECO:0000259" key="7">
    <source>
        <dbReference type="PROSITE" id="PS50043"/>
    </source>
</evidence>
<evidence type="ECO:0000256" key="6">
    <source>
        <dbReference type="SAM" id="MobiDB-lite"/>
    </source>
</evidence>
<feature type="modified residue" description="4-aspartylphosphate" evidence="5">
    <location>
        <position position="80"/>
    </location>
</feature>
<dbReference type="InterPro" id="IPR000792">
    <property type="entry name" value="Tscrpt_reg_LuxR_C"/>
</dbReference>
<dbReference type="PROSITE" id="PS50043">
    <property type="entry name" value="HTH_LUXR_2"/>
    <property type="match status" value="1"/>
</dbReference>
<dbReference type="EMBL" id="DYUK01000127">
    <property type="protein sequence ID" value="HJG79927.1"/>
    <property type="molecule type" value="Genomic_DNA"/>
</dbReference>
<evidence type="ECO:0000256" key="4">
    <source>
        <dbReference type="ARBA" id="ARBA00023163"/>
    </source>
</evidence>
<dbReference type="GO" id="GO:0006355">
    <property type="term" value="P:regulation of DNA-templated transcription"/>
    <property type="evidence" value="ECO:0007669"/>
    <property type="project" value="InterPro"/>
</dbReference>
<evidence type="ECO:0000259" key="8">
    <source>
        <dbReference type="PROSITE" id="PS50110"/>
    </source>
</evidence>
<dbReference type="SUPFAM" id="SSF52172">
    <property type="entry name" value="CheY-like"/>
    <property type="match status" value="1"/>
</dbReference>
<dbReference type="PANTHER" id="PTHR43214:SF24">
    <property type="entry name" value="TRANSCRIPTIONAL REGULATORY PROTEIN NARL-RELATED"/>
    <property type="match status" value="1"/>
</dbReference>
<keyword evidence="1 5" id="KW-0597">Phosphoprotein</keyword>
<dbReference type="GO" id="GO:0000160">
    <property type="term" value="P:phosphorelay signal transduction system"/>
    <property type="evidence" value="ECO:0007669"/>
    <property type="project" value="InterPro"/>
</dbReference>
<keyword evidence="3" id="KW-0238">DNA-binding</keyword>
<evidence type="ECO:0000256" key="2">
    <source>
        <dbReference type="ARBA" id="ARBA00023015"/>
    </source>
</evidence>
<dbReference type="Pfam" id="PF00072">
    <property type="entry name" value="Response_reg"/>
    <property type="match status" value="1"/>
</dbReference>
<comment type="caution">
    <text evidence="9">The sequence shown here is derived from an EMBL/GenBank/DDBJ whole genome shotgun (WGS) entry which is preliminary data.</text>
</comment>
<feature type="region of interest" description="Disordered" evidence="6">
    <location>
        <begin position="1"/>
        <end position="21"/>
    </location>
</feature>
<dbReference type="Proteomes" id="UP000784435">
    <property type="component" value="Unassembled WGS sequence"/>
</dbReference>
<keyword evidence="2" id="KW-0805">Transcription regulation</keyword>
<reference evidence="9" key="2">
    <citation type="submission" date="2021-09" db="EMBL/GenBank/DDBJ databases">
        <authorList>
            <person name="Gilroy R."/>
        </authorList>
    </citation>
    <scope>NUCLEOTIDE SEQUENCE</scope>
    <source>
        <strain evidence="9">ChiGjej5B5-7349</strain>
    </source>
</reference>
<sequence>MTSHENPDAPHDVSPAREGCAGEGGTSIRVVIVDDQAMVRQGFGALLDAQSDISVVGSAVDGSEVVDLVRRTRPDVILMDSRMPRLNGLDATRAVKAMPGLDHPRIIMLTTFDADEYVFSALRAGASGFLLKDSTAEDLVAAVRIVAAGESLLSPSITSKLIADYAQRSSAPPDATVLSPLTERELDVMKLVATAQSNAEIAAQLFLSEQTVKTHVSRILGKLGLRDRTQIVVAAYESGLVSASGRRD</sequence>